<dbReference type="InterPro" id="IPR044925">
    <property type="entry name" value="His-Me_finger_sf"/>
</dbReference>
<organism evidence="1 2">
    <name type="scientific">Vibrio phage 5 TSL-2019</name>
    <dbReference type="NCBI Taxonomy" id="2578086"/>
    <lineage>
        <taxon>Viruses</taxon>
        <taxon>Duplodnaviria</taxon>
        <taxon>Heunggongvirae</taxon>
        <taxon>Uroviricota</taxon>
        <taxon>Caudoviricetes</taxon>
        <taxon>Chimalliviridae</taxon>
        <taxon>Gorgonvirinae</taxon>
        <taxon>Aphroditevirus</taxon>
        <taxon>Aphroditevirus USC1</taxon>
    </lineage>
</organism>
<reference evidence="1 2" key="1">
    <citation type="submission" date="2019-01" db="EMBL/GenBank/DDBJ databases">
        <authorList>
            <person name="Le T.S."/>
            <person name="Kurtboke I."/>
        </authorList>
    </citation>
    <scope>NUCLEOTIDE SEQUENCE [LARGE SCALE GENOMIC DNA]</scope>
</reference>
<dbReference type="SUPFAM" id="SSF54060">
    <property type="entry name" value="His-Me finger endonucleases"/>
    <property type="match status" value="1"/>
</dbReference>
<sequence length="323" mass="37605">MKEIPNTKGYYATEDGRIYNPDKTEVEYYTNGDGYITTMVVLPDGTFTTKGVHRLILTTFHGEPEENQHGNHIDGDITNNESTNVDWVTPEQNNVHATLLNRYTKRPLIVITKDDETKYLNNFLHACEFFSCEIAEVWKSIKEGLLLNGWKVEHLKSSDKRVQKLRRHEREQQTYRREISCMDLFTGEVKQFPTMKAVSEHFKCRSQTVSQCISTSDFPKLFQKHYVLIESTNNFDFLTDELKQKLLSRAPKKVLAAKEGETIILFESAYEFRTTHDLSKKMVTTALKRGVTKVVDGWKFYYLETITKEQREELIDWAKSTTT</sequence>
<accession>A0A513SQ83</accession>
<dbReference type="Gene3D" id="3.90.75.20">
    <property type="match status" value="1"/>
</dbReference>
<proteinExistence type="predicted"/>
<dbReference type="Proteomes" id="UP000316194">
    <property type="component" value="Segment"/>
</dbReference>
<protein>
    <submittedName>
        <fullName evidence="1">Uncharacterized protein</fullName>
    </submittedName>
</protein>
<evidence type="ECO:0000313" key="1">
    <source>
        <dbReference type="EMBL" id="QCW23208.1"/>
    </source>
</evidence>
<evidence type="ECO:0000313" key="2">
    <source>
        <dbReference type="Proteomes" id="UP000316194"/>
    </source>
</evidence>
<name>A0A513SQ83_9CAUD</name>
<dbReference type="EMBL" id="MK358448">
    <property type="protein sequence ID" value="QCW23208.1"/>
    <property type="molecule type" value="Genomic_DNA"/>
</dbReference>